<reference evidence="2 3" key="2">
    <citation type="submission" date="2018-11" db="EMBL/GenBank/DDBJ databases">
        <authorList>
            <consortium name="Pathogen Informatics"/>
        </authorList>
    </citation>
    <scope>NUCLEOTIDE SEQUENCE [LARGE SCALE GENOMIC DNA]</scope>
    <source>
        <strain evidence="2 3">Costa Rica</strain>
    </source>
</reference>
<proteinExistence type="predicted"/>
<evidence type="ECO:0000313" key="4">
    <source>
        <dbReference type="WBParaSite" id="ACOC_0000871801-mRNA-1"/>
    </source>
</evidence>
<dbReference type="EMBL" id="UYYA01004193">
    <property type="protein sequence ID" value="VDM60304.1"/>
    <property type="molecule type" value="Genomic_DNA"/>
</dbReference>
<reference evidence="4" key="1">
    <citation type="submission" date="2017-02" db="UniProtKB">
        <authorList>
            <consortium name="WormBaseParasite"/>
        </authorList>
    </citation>
    <scope>IDENTIFICATION</scope>
</reference>
<name>A0A0R3PSR5_ANGCS</name>
<sequence length="75" mass="8438">MTITEAKIRLNPPENLERSKFGEESELNGVDFPPINLYDHAVFDTGPHPSSVWINTANGMKEGFQVEEEQETTCT</sequence>
<dbReference type="WBParaSite" id="ACOC_0000871801-mRNA-1">
    <property type="protein sequence ID" value="ACOC_0000871801-mRNA-1"/>
    <property type="gene ID" value="ACOC_0000871801"/>
</dbReference>
<keyword evidence="3" id="KW-1185">Reference proteome</keyword>
<evidence type="ECO:0000256" key="1">
    <source>
        <dbReference type="SAM" id="MobiDB-lite"/>
    </source>
</evidence>
<accession>A0A0R3PSR5</accession>
<dbReference type="Proteomes" id="UP000267027">
    <property type="component" value="Unassembled WGS sequence"/>
</dbReference>
<organism evidence="4">
    <name type="scientific">Angiostrongylus costaricensis</name>
    <name type="common">Nematode worm</name>
    <dbReference type="NCBI Taxonomy" id="334426"/>
    <lineage>
        <taxon>Eukaryota</taxon>
        <taxon>Metazoa</taxon>
        <taxon>Ecdysozoa</taxon>
        <taxon>Nematoda</taxon>
        <taxon>Chromadorea</taxon>
        <taxon>Rhabditida</taxon>
        <taxon>Rhabditina</taxon>
        <taxon>Rhabditomorpha</taxon>
        <taxon>Strongyloidea</taxon>
        <taxon>Metastrongylidae</taxon>
        <taxon>Angiostrongylus</taxon>
    </lineage>
</organism>
<evidence type="ECO:0000313" key="2">
    <source>
        <dbReference type="EMBL" id="VDM60304.1"/>
    </source>
</evidence>
<protein>
    <submittedName>
        <fullName evidence="2 4">Uncharacterized protein</fullName>
    </submittedName>
</protein>
<gene>
    <name evidence="2" type="ORF">ACOC_LOCUS8719</name>
</gene>
<feature type="region of interest" description="Disordered" evidence="1">
    <location>
        <begin position="1"/>
        <end position="22"/>
    </location>
</feature>
<evidence type="ECO:0000313" key="3">
    <source>
        <dbReference type="Proteomes" id="UP000267027"/>
    </source>
</evidence>
<dbReference type="AlphaFoldDB" id="A0A0R3PSR5"/>